<dbReference type="GO" id="GO:0005886">
    <property type="term" value="C:plasma membrane"/>
    <property type="evidence" value="ECO:0007669"/>
    <property type="project" value="UniProtKB-SubCell"/>
</dbReference>
<keyword evidence="3" id="KW-1003">Cell membrane</keyword>
<keyword evidence="9" id="KW-1185">Reference proteome</keyword>
<evidence type="ECO:0000256" key="3">
    <source>
        <dbReference type="ARBA" id="ARBA00022475"/>
    </source>
</evidence>
<protein>
    <submittedName>
        <fullName evidence="8">Chromate transporter</fullName>
    </submittedName>
</protein>
<comment type="subcellular location">
    <subcellularLocation>
        <location evidence="1">Cell membrane</location>
        <topology evidence="1">Multi-pass membrane protein</topology>
    </subcellularLocation>
</comment>
<evidence type="ECO:0000256" key="6">
    <source>
        <dbReference type="ARBA" id="ARBA00023136"/>
    </source>
</evidence>
<keyword evidence="6 7" id="KW-0472">Membrane</keyword>
<feature type="transmembrane region" description="Helical" evidence="7">
    <location>
        <begin position="51"/>
        <end position="75"/>
    </location>
</feature>
<dbReference type="GO" id="GO:0015109">
    <property type="term" value="F:chromate transmembrane transporter activity"/>
    <property type="evidence" value="ECO:0007669"/>
    <property type="project" value="InterPro"/>
</dbReference>
<evidence type="ECO:0000313" key="9">
    <source>
        <dbReference type="Proteomes" id="UP000199585"/>
    </source>
</evidence>
<feature type="transmembrane region" description="Helical" evidence="7">
    <location>
        <begin position="7"/>
        <end position="31"/>
    </location>
</feature>
<name>A0A1H8JFE8_9RHOB</name>
<dbReference type="Proteomes" id="UP000199585">
    <property type="component" value="Unassembled WGS sequence"/>
</dbReference>
<evidence type="ECO:0000256" key="2">
    <source>
        <dbReference type="ARBA" id="ARBA00005262"/>
    </source>
</evidence>
<evidence type="ECO:0000313" key="8">
    <source>
        <dbReference type="EMBL" id="SEN78937.1"/>
    </source>
</evidence>
<comment type="similarity">
    <text evidence="2">Belongs to the chromate ion transporter (CHR) (TC 2.A.51) family.</text>
</comment>
<proteinExistence type="inferred from homology"/>
<dbReference type="Pfam" id="PF02417">
    <property type="entry name" value="Chromate_transp"/>
    <property type="match status" value="1"/>
</dbReference>
<evidence type="ECO:0000256" key="4">
    <source>
        <dbReference type="ARBA" id="ARBA00022692"/>
    </source>
</evidence>
<reference evidence="8 9" key="1">
    <citation type="submission" date="2016-10" db="EMBL/GenBank/DDBJ databases">
        <authorList>
            <person name="de Groot N.N."/>
        </authorList>
    </citation>
    <scope>NUCLEOTIDE SEQUENCE [LARGE SCALE GENOMIC DNA]</scope>
    <source>
        <strain evidence="8 9">DSM 16213</strain>
    </source>
</reference>
<sequence length="104" mass="10803">MSFFAIFAFGVPFPVIILTASLIGYVGSAHYGDANVGFLGALHDAGPLPPLLAATLGGLLTTWVTFVPCFLRIFLGAPVIERLRDNHALTAALTAVTAAVVASF</sequence>
<dbReference type="InterPro" id="IPR003370">
    <property type="entry name" value="Chromate_transpt"/>
</dbReference>
<keyword evidence="5 7" id="KW-1133">Transmembrane helix</keyword>
<gene>
    <name evidence="8" type="ORF">SAMN04488003_13618</name>
</gene>
<keyword evidence="4 7" id="KW-0812">Transmembrane</keyword>
<dbReference type="EMBL" id="FOCI01000036">
    <property type="protein sequence ID" value="SEN78937.1"/>
    <property type="molecule type" value="Genomic_DNA"/>
</dbReference>
<evidence type="ECO:0000256" key="5">
    <source>
        <dbReference type="ARBA" id="ARBA00022989"/>
    </source>
</evidence>
<evidence type="ECO:0000256" key="7">
    <source>
        <dbReference type="SAM" id="Phobius"/>
    </source>
</evidence>
<evidence type="ECO:0000256" key="1">
    <source>
        <dbReference type="ARBA" id="ARBA00004651"/>
    </source>
</evidence>
<accession>A0A1H8JFE8</accession>
<dbReference type="AlphaFoldDB" id="A0A1H8JFE8"/>
<organism evidence="8 9">
    <name type="scientific">Loktanella fryxellensis</name>
    <dbReference type="NCBI Taxonomy" id="245187"/>
    <lineage>
        <taxon>Bacteria</taxon>
        <taxon>Pseudomonadati</taxon>
        <taxon>Pseudomonadota</taxon>
        <taxon>Alphaproteobacteria</taxon>
        <taxon>Rhodobacterales</taxon>
        <taxon>Roseobacteraceae</taxon>
        <taxon>Loktanella</taxon>
    </lineage>
</organism>
<dbReference type="RefSeq" id="WP_245731674.1">
    <property type="nucleotide sequence ID" value="NZ_FOCI01000036.1"/>
</dbReference>